<keyword evidence="2 3" id="KW-0732">Signal</keyword>
<dbReference type="GO" id="GO:0030247">
    <property type="term" value="F:polysaccharide binding"/>
    <property type="evidence" value="ECO:0007669"/>
    <property type="project" value="InterPro"/>
</dbReference>
<dbReference type="STRING" id="77586.A0A0D9W3E6"/>
<keyword evidence="6" id="KW-1185">Reference proteome</keyword>
<feature type="chain" id="PRO_5002348572" description="Wall-associated receptor kinase galacturonan-binding domain-containing protein" evidence="3">
    <location>
        <begin position="18"/>
        <end position="98"/>
    </location>
</feature>
<organism evidence="5 6">
    <name type="scientific">Leersia perrieri</name>
    <dbReference type="NCBI Taxonomy" id="77586"/>
    <lineage>
        <taxon>Eukaryota</taxon>
        <taxon>Viridiplantae</taxon>
        <taxon>Streptophyta</taxon>
        <taxon>Embryophyta</taxon>
        <taxon>Tracheophyta</taxon>
        <taxon>Spermatophyta</taxon>
        <taxon>Magnoliopsida</taxon>
        <taxon>Liliopsida</taxon>
        <taxon>Poales</taxon>
        <taxon>Poaceae</taxon>
        <taxon>BOP clade</taxon>
        <taxon>Oryzoideae</taxon>
        <taxon>Oryzeae</taxon>
        <taxon>Oryzinae</taxon>
        <taxon>Leersia</taxon>
    </lineage>
</organism>
<dbReference type="PANTHER" id="PTHR33491">
    <property type="entry name" value="OSJNBA0016N04.9 PROTEIN"/>
    <property type="match status" value="1"/>
</dbReference>
<evidence type="ECO:0000259" key="4">
    <source>
        <dbReference type="Pfam" id="PF13947"/>
    </source>
</evidence>
<evidence type="ECO:0000256" key="2">
    <source>
        <dbReference type="ARBA" id="ARBA00022729"/>
    </source>
</evidence>
<dbReference type="HOGENOM" id="CLU_182516_0_0_1"/>
<evidence type="ECO:0000256" key="3">
    <source>
        <dbReference type="SAM" id="SignalP"/>
    </source>
</evidence>
<feature type="signal peptide" evidence="3">
    <location>
        <begin position="1"/>
        <end position="17"/>
    </location>
</feature>
<dbReference type="Proteomes" id="UP000032180">
    <property type="component" value="Chromosome 4"/>
</dbReference>
<accession>A0A0D9W3E6</accession>
<reference evidence="5" key="3">
    <citation type="submission" date="2015-04" db="UniProtKB">
        <authorList>
            <consortium name="EnsemblPlants"/>
        </authorList>
    </citation>
    <scope>IDENTIFICATION</scope>
</reference>
<protein>
    <recommendedName>
        <fullName evidence="4">Wall-associated receptor kinase galacturonan-binding domain-containing protein</fullName>
    </recommendedName>
</protein>
<dbReference type="EnsemblPlants" id="LPERR04G04880.1">
    <property type="protein sequence ID" value="LPERR04G04880.1"/>
    <property type="gene ID" value="LPERR04G04880"/>
</dbReference>
<dbReference type="InterPro" id="IPR025287">
    <property type="entry name" value="WAK_GUB"/>
</dbReference>
<dbReference type="Gramene" id="LPERR04G04880.1">
    <property type="protein sequence ID" value="LPERR04G04880.1"/>
    <property type="gene ID" value="LPERR04G04880"/>
</dbReference>
<comment type="subcellular location">
    <subcellularLocation>
        <location evidence="1">Membrane</location>
        <topology evidence="1">Single-pass membrane protein</topology>
    </subcellularLocation>
</comment>
<dbReference type="Pfam" id="PF13947">
    <property type="entry name" value="GUB_WAK_bind"/>
    <property type="match status" value="1"/>
</dbReference>
<sequence length="98" mass="10674">MLCWPVFYSWWFRLVRGAPPEVGAQPKTGRGGGFGAGCPKRCGNMTFDYPFGIGAGCARGPDFQLICNDTLRPPKLFLNDGLTEVVHSIDPTGFNYGT</sequence>
<evidence type="ECO:0000313" key="5">
    <source>
        <dbReference type="EnsemblPlants" id="LPERR04G04880.1"/>
    </source>
</evidence>
<evidence type="ECO:0000256" key="1">
    <source>
        <dbReference type="ARBA" id="ARBA00004167"/>
    </source>
</evidence>
<dbReference type="AlphaFoldDB" id="A0A0D9W3E6"/>
<reference evidence="6" key="2">
    <citation type="submission" date="2013-12" db="EMBL/GenBank/DDBJ databases">
        <authorList>
            <person name="Yu Y."/>
            <person name="Lee S."/>
            <person name="de Baynast K."/>
            <person name="Wissotski M."/>
            <person name="Liu L."/>
            <person name="Talag J."/>
            <person name="Goicoechea J."/>
            <person name="Angelova A."/>
            <person name="Jetty R."/>
            <person name="Kudrna D."/>
            <person name="Golser W."/>
            <person name="Rivera L."/>
            <person name="Zhang J."/>
            <person name="Wing R."/>
        </authorList>
    </citation>
    <scope>NUCLEOTIDE SEQUENCE</scope>
</reference>
<reference evidence="5 6" key="1">
    <citation type="submission" date="2012-08" db="EMBL/GenBank/DDBJ databases">
        <title>Oryza genome evolution.</title>
        <authorList>
            <person name="Wing R.A."/>
        </authorList>
    </citation>
    <scope>NUCLEOTIDE SEQUENCE</scope>
</reference>
<name>A0A0D9W3E6_9ORYZ</name>
<proteinExistence type="predicted"/>
<dbReference type="GO" id="GO:0016020">
    <property type="term" value="C:membrane"/>
    <property type="evidence" value="ECO:0007669"/>
    <property type="project" value="UniProtKB-SubCell"/>
</dbReference>
<evidence type="ECO:0000313" key="6">
    <source>
        <dbReference type="Proteomes" id="UP000032180"/>
    </source>
</evidence>
<feature type="domain" description="Wall-associated receptor kinase galacturonan-binding" evidence="4">
    <location>
        <begin position="38"/>
        <end position="92"/>
    </location>
</feature>